<dbReference type="Proteomes" id="UP001372338">
    <property type="component" value="Unassembled WGS sequence"/>
</dbReference>
<comment type="caution">
    <text evidence="2">The sequence shown here is derived from an EMBL/GenBank/DDBJ whole genome shotgun (WGS) entry which is preliminary data.</text>
</comment>
<evidence type="ECO:0000313" key="2">
    <source>
        <dbReference type="EMBL" id="KAK7269149.1"/>
    </source>
</evidence>
<evidence type="ECO:0000313" key="3">
    <source>
        <dbReference type="Proteomes" id="UP001372338"/>
    </source>
</evidence>
<gene>
    <name evidence="2" type="ORF">RIF29_21865</name>
</gene>
<dbReference type="EMBL" id="JAYWIO010000004">
    <property type="protein sequence ID" value="KAK7269149.1"/>
    <property type="molecule type" value="Genomic_DNA"/>
</dbReference>
<dbReference type="AlphaFoldDB" id="A0AAN9F5I8"/>
<name>A0AAN9F5I8_CROPI</name>
<reference evidence="2 3" key="1">
    <citation type="submission" date="2024-01" db="EMBL/GenBank/DDBJ databases">
        <title>The genomes of 5 underutilized Papilionoideae crops provide insights into root nodulation and disease resistanc.</title>
        <authorList>
            <person name="Yuan L."/>
        </authorList>
    </citation>
    <scope>NUCLEOTIDE SEQUENCE [LARGE SCALE GENOMIC DNA]</scope>
    <source>
        <strain evidence="2">ZHUSHIDOU_FW_LH</strain>
        <tissue evidence="2">Leaf</tissue>
    </source>
</reference>
<feature type="region of interest" description="Disordered" evidence="1">
    <location>
        <begin position="26"/>
        <end position="47"/>
    </location>
</feature>
<accession>A0AAN9F5I8</accession>
<protein>
    <submittedName>
        <fullName evidence="2">Uncharacterized protein</fullName>
    </submittedName>
</protein>
<feature type="compositionally biased region" description="Polar residues" evidence="1">
    <location>
        <begin position="26"/>
        <end position="35"/>
    </location>
</feature>
<keyword evidence="3" id="KW-1185">Reference proteome</keyword>
<proteinExistence type="predicted"/>
<sequence length="87" mass="10238">MVAQRCSTRLDGDSVIRLDTHCIITQSQPDSNNNSSKHRKREREREREREEWHLLLLLLRFNPNFTLCSLFSDSLPPFISQVLAIEQ</sequence>
<organism evidence="2 3">
    <name type="scientific">Crotalaria pallida</name>
    <name type="common">Smooth rattlebox</name>
    <name type="synonym">Crotalaria striata</name>
    <dbReference type="NCBI Taxonomy" id="3830"/>
    <lineage>
        <taxon>Eukaryota</taxon>
        <taxon>Viridiplantae</taxon>
        <taxon>Streptophyta</taxon>
        <taxon>Embryophyta</taxon>
        <taxon>Tracheophyta</taxon>
        <taxon>Spermatophyta</taxon>
        <taxon>Magnoliopsida</taxon>
        <taxon>eudicotyledons</taxon>
        <taxon>Gunneridae</taxon>
        <taxon>Pentapetalae</taxon>
        <taxon>rosids</taxon>
        <taxon>fabids</taxon>
        <taxon>Fabales</taxon>
        <taxon>Fabaceae</taxon>
        <taxon>Papilionoideae</taxon>
        <taxon>50 kb inversion clade</taxon>
        <taxon>genistoids sensu lato</taxon>
        <taxon>core genistoids</taxon>
        <taxon>Crotalarieae</taxon>
        <taxon>Crotalaria</taxon>
    </lineage>
</organism>
<evidence type="ECO:0000256" key="1">
    <source>
        <dbReference type="SAM" id="MobiDB-lite"/>
    </source>
</evidence>